<protein>
    <recommendedName>
        <fullName evidence="6">Ribonuclease P protein component</fullName>
        <shortName evidence="6">RNase P protein</shortName>
        <shortName evidence="6">RNaseP protein</shortName>
        <ecNumber evidence="6">3.1.26.5</ecNumber>
    </recommendedName>
    <alternativeName>
        <fullName evidence="6">Protein C5</fullName>
    </alternativeName>
</protein>
<evidence type="ECO:0000313" key="8">
    <source>
        <dbReference type="Proteomes" id="UP000177982"/>
    </source>
</evidence>
<evidence type="ECO:0000256" key="1">
    <source>
        <dbReference type="ARBA" id="ARBA00022694"/>
    </source>
</evidence>
<reference evidence="7 8" key="1">
    <citation type="journal article" date="2016" name="Nat. Commun.">
        <title>Thousands of microbial genomes shed light on interconnected biogeochemical processes in an aquifer system.</title>
        <authorList>
            <person name="Anantharaman K."/>
            <person name="Brown C.T."/>
            <person name="Hug L.A."/>
            <person name="Sharon I."/>
            <person name="Castelle C.J."/>
            <person name="Probst A.J."/>
            <person name="Thomas B.C."/>
            <person name="Singh A."/>
            <person name="Wilkins M.J."/>
            <person name="Karaoz U."/>
            <person name="Brodie E.L."/>
            <person name="Williams K.H."/>
            <person name="Hubbard S.S."/>
            <person name="Banfield J.F."/>
        </authorList>
    </citation>
    <scope>NUCLEOTIDE SEQUENCE [LARGE SCALE GENOMIC DNA]</scope>
</reference>
<comment type="caution">
    <text evidence="7">The sequence shown here is derived from an EMBL/GenBank/DDBJ whole genome shotgun (WGS) entry which is preliminary data.</text>
</comment>
<dbReference type="GO" id="GO:0000049">
    <property type="term" value="F:tRNA binding"/>
    <property type="evidence" value="ECO:0007669"/>
    <property type="project" value="UniProtKB-UniRule"/>
</dbReference>
<dbReference type="GO" id="GO:0004526">
    <property type="term" value="F:ribonuclease P activity"/>
    <property type="evidence" value="ECO:0007669"/>
    <property type="project" value="UniProtKB-UniRule"/>
</dbReference>
<keyword evidence="2 6" id="KW-0540">Nuclease</keyword>
<dbReference type="PANTHER" id="PTHR33992:SF1">
    <property type="entry name" value="RIBONUCLEASE P PROTEIN COMPONENT"/>
    <property type="match status" value="1"/>
</dbReference>
<comment type="function">
    <text evidence="6">RNaseP catalyzes the removal of the 5'-leader sequence from pre-tRNA to produce the mature 5'-terminus. It can also cleave other RNA substrates such as 4.5S RNA. The protein component plays an auxiliary but essential role in vivo by binding to the 5'-leader sequence and broadening the substrate specificity of the ribozyme.</text>
</comment>
<dbReference type="HAMAP" id="MF_00227">
    <property type="entry name" value="RNase_P"/>
    <property type="match status" value="1"/>
</dbReference>
<keyword evidence="1 6" id="KW-0819">tRNA processing</keyword>
<dbReference type="InterPro" id="IPR020568">
    <property type="entry name" value="Ribosomal_Su5_D2-typ_SF"/>
</dbReference>
<evidence type="ECO:0000313" key="7">
    <source>
        <dbReference type="EMBL" id="OHA07578.1"/>
    </source>
</evidence>
<dbReference type="AlphaFoldDB" id="A0A1G2L7E9"/>
<gene>
    <name evidence="6" type="primary">rnpA</name>
    <name evidence="7" type="ORF">A2934_01655</name>
</gene>
<dbReference type="GO" id="GO:0042781">
    <property type="term" value="F:3'-tRNA processing endoribonuclease activity"/>
    <property type="evidence" value="ECO:0007669"/>
    <property type="project" value="TreeGrafter"/>
</dbReference>
<dbReference type="InterPro" id="IPR014721">
    <property type="entry name" value="Ribsml_uS5_D2-typ_fold_subgr"/>
</dbReference>
<dbReference type="GO" id="GO:0030677">
    <property type="term" value="C:ribonuclease P complex"/>
    <property type="evidence" value="ECO:0007669"/>
    <property type="project" value="TreeGrafter"/>
</dbReference>
<comment type="subunit">
    <text evidence="6">Consists of a catalytic RNA component (M1 or rnpB) and a protein subunit.</text>
</comment>
<keyword evidence="5 6" id="KW-0694">RNA-binding</keyword>
<proteinExistence type="inferred from homology"/>
<dbReference type="Proteomes" id="UP000177982">
    <property type="component" value="Unassembled WGS sequence"/>
</dbReference>
<dbReference type="Gene3D" id="3.30.230.10">
    <property type="match status" value="1"/>
</dbReference>
<dbReference type="EC" id="3.1.26.5" evidence="6"/>
<keyword evidence="3 6" id="KW-0255">Endonuclease</keyword>
<dbReference type="Pfam" id="PF00825">
    <property type="entry name" value="Ribonuclease_P"/>
    <property type="match status" value="1"/>
</dbReference>
<evidence type="ECO:0000256" key="6">
    <source>
        <dbReference type="HAMAP-Rule" id="MF_00227"/>
    </source>
</evidence>
<comment type="similarity">
    <text evidence="6">Belongs to the RnpA family.</text>
</comment>
<evidence type="ECO:0000256" key="2">
    <source>
        <dbReference type="ARBA" id="ARBA00022722"/>
    </source>
</evidence>
<name>A0A1G2L7E9_9BACT</name>
<organism evidence="7 8">
    <name type="scientific">Candidatus Sungbacteria bacterium RIFCSPLOWO2_01_FULL_47_10</name>
    <dbReference type="NCBI Taxonomy" id="1802276"/>
    <lineage>
        <taxon>Bacteria</taxon>
        <taxon>Candidatus Sungiibacteriota</taxon>
    </lineage>
</organism>
<comment type="catalytic activity">
    <reaction evidence="6">
        <text>Endonucleolytic cleavage of RNA, removing 5'-extranucleotides from tRNA precursor.</text>
        <dbReference type="EC" id="3.1.26.5"/>
    </reaction>
</comment>
<keyword evidence="4 6" id="KW-0378">Hydrolase</keyword>
<evidence type="ECO:0000256" key="5">
    <source>
        <dbReference type="ARBA" id="ARBA00022884"/>
    </source>
</evidence>
<dbReference type="EMBL" id="MHQO01000007">
    <property type="protein sequence ID" value="OHA07578.1"/>
    <property type="molecule type" value="Genomic_DNA"/>
</dbReference>
<dbReference type="InterPro" id="IPR000100">
    <property type="entry name" value="RNase_P"/>
</dbReference>
<evidence type="ECO:0000256" key="4">
    <source>
        <dbReference type="ARBA" id="ARBA00022801"/>
    </source>
</evidence>
<sequence length="174" mass="20491">MYVYYIPAKKEKKKEETRFFEENEHTHRTKGFKTKKEKGEGAIDCLNAKCNASSFIMALPRTNRLSASEIRRKKIFHARRTHTRIGTIFVKEESGPNPRFAFVVSSKVSKKAVERNKIRRRAAEWVRKRRMDMRVDVFVFVVFKKEAGEFSKKEFYDALEESFRKAGILKDSLT</sequence>
<evidence type="ECO:0000256" key="3">
    <source>
        <dbReference type="ARBA" id="ARBA00022759"/>
    </source>
</evidence>
<dbReference type="SUPFAM" id="SSF54211">
    <property type="entry name" value="Ribosomal protein S5 domain 2-like"/>
    <property type="match status" value="1"/>
</dbReference>
<accession>A0A1G2L7E9</accession>
<dbReference type="GO" id="GO:0001682">
    <property type="term" value="P:tRNA 5'-leader removal"/>
    <property type="evidence" value="ECO:0007669"/>
    <property type="project" value="UniProtKB-UniRule"/>
</dbReference>
<dbReference type="PANTHER" id="PTHR33992">
    <property type="entry name" value="RIBONUCLEASE P PROTEIN COMPONENT"/>
    <property type="match status" value="1"/>
</dbReference>